<proteinExistence type="predicted"/>
<protein>
    <submittedName>
        <fullName evidence="2">Uncharacterized protein</fullName>
    </submittedName>
</protein>
<evidence type="ECO:0000313" key="2">
    <source>
        <dbReference type="EMBL" id="KAK8560266.1"/>
    </source>
</evidence>
<name>A0ABR2EGN4_9ROSI</name>
<evidence type="ECO:0000256" key="1">
    <source>
        <dbReference type="SAM" id="MobiDB-lite"/>
    </source>
</evidence>
<dbReference type="EMBL" id="JBBPBM010000014">
    <property type="protein sequence ID" value="KAK8560266.1"/>
    <property type="molecule type" value="Genomic_DNA"/>
</dbReference>
<accession>A0ABR2EGN4</accession>
<sequence>MEERLEQLEEISLEGQLSQMRHNSERGEEYDGEIDDEQAYGRATWQGLRQQEPRHRRVERQLIKKGTTRAYGGSTTK</sequence>
<feature type="region of interest" description="Disordered" evidence="1">
    <location>
        <begin position="1"/>
        <end position="37"/>
    </location>
</feature>
<comment type="caution">
    <text evidence="2">The sequence shown here is derived from an EMBL/GenBank/DDBJ whole genome shotgun (WGS) entry which is preliminary data.</text>
</comment>
<reference evidence="2 3" key="1">
    <citation type="journal article" date="2024" name="G3 (Bethesda)">
        <title>Genome assembly of Hibiscus sabdariffa L. provides insights into metabolisms of medicinal natural products.</title>
        <authorList>
            <person name="Kim T."/>
        </authorList>
    </citation>
    <scope>NUCLEOTIDE SEQUENCE [LARGE SCALE GENOMIC DNA]</scope>
    <source>
        <strain evidence="2">TK-2024</strain>
        <tissue evidence="2">Old leaves</tissue>
    </source>
</reference>
<evidence type="ECO:0000313" key="3">
    <source>
        <dbReference type="Proteomes" id="UP001472677"/>
    </source>
</evidence>
<dbReference type="Proteomes" id="UP001472677">
    <property type="component" value="Unassembled WGS sequence"/>
</dbReference>
<organism evidence="2 3">
    <name type="scientific">Hibiscus sabdariffa</name>
    <name type="common">roselle</name>
    <dbReference type="NCBI Taxonomy" id="183260"/>
    <lineage>
        <taxon>Eukaryota</taxon>
        <taxon>Viridiplantae</taxon>
        <taxon>Streptophyta</taxon>
        <taxon>Embryophyta</taxon>
        <taxon>Tracheophyta</taxon>
        <taxon>Spermatophyta</taxon>
        <taxon>Magnoliopsida</taxon>
        <taxon>eudicotyledons</taxon>
        <taxon>Gunneridae</taxon>
        <taxon>Pentapetalae</taxon>
        <taxon>rosids</taxon>
        <taxon>malvids</taxon>
        <taxon>Malvales</taxon>
        <taxon>Malvaceae</taxon>
        <taxon>Malvoideae</taxon>
        <taxon>Hibiscus</taxon>
    </lineage>
</organism>
<keyword evidence="3" id="KW-1185">Reference proteome</keyword>
<gene>
    <name evidence="2" type="ORF">V6N12_013066</name>
</gene>